<dbReference type="InterPro" id="IPR002885">
    <property type="entry name" value="PPR_rpt"/>
</dbReference>
<keyword evidence="1" id="KW-0677">Repeat</keyword>
<evidence type="ECO:0000313" key="4">
    <source>
        <dbReference type="RefSeq" id="XP_060669129.1"/>
    </source>
</evidence>
<sequence length="185" mass="20859">MADSGVQRCAITTGDQEIKIAPTALKELKIQLQELVDKGFIKDSVVEKELLSSPSPSLNPPFSSFPRTFSFIFLWSAPPPPTLKRKCLSVSCALFLWLIFNRLQEARKLLEKLSERDGGVVHWTSLLTRYTKSGCVNEARMLFEIMPERNIVTYNAMLSSVCAIWDVCLKLANSFEEMPERNAVS</sequence>
<name>A0ABM3ZXC3_ZIZJJ</name>
<dbReference type="RefSeq" id="XP_060669129.1">
    <property type="nucleotide sequence ID" value="XM_060813146.1"/>
</dbReference>
<keyword evidence="3" id="KW-1185">Reference proteome</keyword>
<dbReference type="PROSITE" id="PS51375">
    <property type="entry name" value="PPR"/>
    <property type="match status" value="1"/>
</dbReference>
<dbReference type="Pfam" id="PF13041">
    <property type="entry name" value="PPR_2"/>
    <property type="match status" value="1"/>
</dbReference>
<organism evidence="3 4">
    <name type="scientific">Ziziphus jujuba</name>
    <name type="common">Chinese jujube</name>
    <name type="synonym">Ziziphus sativa</name>
    <dbReference type="NCBI Taxonomy" id="326968"/>
    <lineage>
        <taxon>Eukaryota</taxon>
        <taxon>Viridiplantae</taxon>
        <taxon>Streptophyta</taxon>
        <taxon>Embryophyta</taxon>
        <taxon>Tracheophyta</taxon>
        <taxon>Spermatophyta</taxon>
        <taxon>Magnoliopsida</taxon>
        <taxon>eudicotyledons</taxon>
        <taxon>Gunneridae</taxon>
        <taxon>Pentapetalae</taxon>
        <taxon>rosids</taxon>
        <taxon>fabids</taxon>
        <taxon>Rosales</taxon>
        <taxon>Rhamnaceae</taxon>
        <taxon>Paliureae</taxon>
        <taxon>Ziziphus</taxon>
    </lineage>
</organism>
<accession>A0ABM3ZXC3</accession>
<dbReference type="InterPro" id="IPR011990">
    <property type="entry name" value="TPR-like_helical_dom_sf"/>
</dbReference>
<feature type="repeat" description="PPR" evidence="2">
    <location>
        <begin position="119"/>
        <end position="153"/>
    </location>
</feature>
<evidence type="ECO:0000256" key="2">
    <source>
        <dbReference type="PROSITE-ProRule" id="PRU00708"/>
    </source>
</evidence>
<dbReference type="GeneID" id="132800139"/>
<dbReference type="Gene3D" id="1.25.40.10">
    <property type="entry name" value="Tetratricopeptide repeat domain"/>
    <property type="match status" value="1"/>
</dbReference>
<dbReference type="Proteomes" id="UP001652623">
    <property type="component" value="Chromosome 12"/>
</dbReference>
<reference evidence="4" key="1">
    <citation type="submission" date="2025-08" db="UniProtKB">
        <authorList>
            <consortium name="RefSeq"/>
        </authorList>
    </citation>
    <scope>IDENTIFICATION</scope>
    <source>
        <tissue evidence="4">Seedling</tissue>
    </source>
</reference>
<gene>
    <name evidence="4" type="primary">LOC132800139</name>
</gene>
<evidence type="ECO:0000313" key="3">
    <source>
        <dbReference type="Proteomes" id="UP001652623"/>
    </source>
</evidence>
<dbReference type="NCBIfam" id="TIGR00756">
    <property type="entry name" value="PPR"/>
    <property type="match status" value="1"/>
</dbReference>
<evidence type="ECO:0000256" key="1">
    <source>
        <dbReference type="ARBA" id="ARBA00022737"/>
    </source>
</evidence>
<protein>
    <submittedName>
        <fullName evidence="4">Pentatricopeptide repeat-containing protein At1g32415, mitochondrial-like</fullName>
    </submittedName>
</protein>
<proteinExistence type="predicted"/>